<sequence>MKRFVSILVSLGILALLYRRIDLAGLLQVFQTCDRTWMAISLAMVIPITGVTAWRLQQLMPPKAALGVGEANRLILAASTLNMVLPSKMGDIIKAYFMRDRGHLSGSLSLSIVVFEKTCDMLSLLLWCAFGLLLYPYKDAWFVLMTAGIIGGLALGLLLLGSKGFAKLFFGTARRLAPGKVAEKVHRLQASWGEMHDYIWCDRTQLLRVSFTSVFIWFLHLLQIWFFILALKAWTPFLTNLALSPLAILAGLLPLTFAGVGTRDAALVFLYSSYFDEATGAALGLLCTSRYFLPAIGGLPFLSQYMTAVNAFRKGPPRLNLGQRR</sequence>
<evidence type="ECO:0000256" key="6">
    <source>
        <dbReference type="SAM" id="Phobius"/>
    </source>
</evidence>
<evidence type="ECO:0000313" key="8">
    <source>
        <dbReference type="Proteomes" id="UP000191901"/>
    </source>
</evidence>
<feature type="transmembrane region" description="Helical" evidence="6">
    <location>
        <begin position="237"/>
        <end position="260"/>
    </location>
</feature>
<evidence type="ECO:0000256" key="3">
    <source>
        <dbReference type="ARBA" id="ARBA00022692"/>
    </source>
</evidence>
<organism evidence="7 8">
    <name type="scientific">Halomicronema hongdechloris C2206</name>
    <dbReference type="NCBI Taxonomy" id="1641165"/>
    <lineage>
        <taxon>Bacteria</taxon>
        <taxon>Bacillati</taxon>
        <taxon>Cyanobacteriota</taxon>
        <taxon>Cyanophyceae</taxon>
        <taxon>Nodosilineales</taxon>
        <taxon>Nodosilineaceae</taxon>
        <taxon>Halomicronema</taxon>
    </lineage>
</organism>
<dbReference type="OrthoDB" id="8111405at2"/>
<dbReference type="InterPro" id="IPR022791">
    <property type="entry name" value="L-PG_synthase/AglD"/>
</dbReference>
<keyword evidence="4 6" id="KW-1133">Transmembrane helix</keyword>
<reference evidence="7 8" key="1">
    <citation type="journal article" date="2016" name="Biochim. Biophys. Acta">
        <title>Characterization of red-shifted phycobilisomes isolated from the chlorophyll f-containing cyanobacterium Halomicronema hongdechloris.</title>
        <authorList>
            <person name="Li Y."/>
            <person name="Lin Y."/>
            <person name="Garvey C.J."/>
            <person name="Birch D."/>
            <person name="Corkery R.W."/>
            <person name="Loughlin P.C."/>
            <person name="Scheer H."/>
            <person name="Willows R.D."/>
            <person name="Chen M."/>
        </authorList>
    </citation>
    <scope>NUCLEOTIDE SEQUENCE [LARGE SCALE GENOMIC DNA]</scope>
    <source>
        <strain evidence="7 8">C2206</strain>
    </source>
</reference>
<dbReference type="Pfam" id="PF03706">
    <property type="entry name" value="LPG_synthase_TM"/>
    <property type="match status" value="1"/>
</dbReference>
<protein>
    <recommendedName>
        <fullName evidence="9">Flippase-like domain-containing protein</fullName>
    </recommendedName>
</protein>
<evidence type="ECO:0000256" key="1">
    <source>
        <dbReference type="ARBA" id="ARBA00004651"/>
    </source>
</evidence>
<keyword evidence="8" id="KW-1185">Reference proteome</keyword>
<proteinExistence type="predicted"/>
<dbReference type="AlphaFoldDB" id="A0A1Z3HGF9"/>
<feature type="transmembrane region" description="Helical" evidence="6">
    <location>
        <begin position="209"/>
        <end position="231"/>
    </location>
</feature>
<dbReference type="STRING" id="1641165.XM38_15430"/>
<comment type="subcellular location">
    <subcellularLocation>
        <location evidence="1">Cell membrane</location>
        <topology evidence="1">Multi-pass membrane protein</topology>
    </subcellularLocation>
</comment>
<name>A0A1Z3HGF9_9CYAN</name>
<accession>A0A1Z3HGF9</accession>
<gene>
    <name evidence="7" type="ORF">XM38_003090</name>
</gene>
<evidence type="ECO:0000256" key="4">
    <source>
        <dbReference type="ARBA" id="ARBA00022989"/>
    </source>
</evidence>
<feature type="transmembrane region" description="Helical" evidence="6">
    <location>
        <begin position="140"/>
        <end position="160"/>
    </location>
</feature>
<dbReference type="GO" id="GO:0005886">
    <property type="term" value="C:plasma membrane"/>
    <property type="evidence" value="ECO:0007669"/>
    <property type="project" value="UniProtKB-SubCell"/>
</dbReference>
<evidence type="ECO:0008006" key="9">
    <source>
        <dbReference type="Google" id="ProtNLM"/>
    </source>
</evidence>
<dbReference type="KEGG" id="hhg:XM38_003090"/>
<dbReference type="NCBIfam" id="TIGR00374">
    <property type="entry name" value="flippase-like domain"/>
    <property type="match status" value="1"/>
</dbReference>
<dbReference type="PANTHER" id="PTHR40277:SF1">
    <property type="entry name" value="BLL5419 PROTEIN"/>
    <property type="match status" value="1"/>
</dbReference>
<dbReference type="EMBL" id="CP021983">
    <property type="protein sequence ID" value="ASC69382.1"/>
    <property type="molecule type" value="Genomic_DNA"/>
</dbReference>
<dbReference type="PANTHER" id="PTHR40277">
    <property type="entry name" value="BLL5419 PROTEIN"/>
    <property type="match status" value="1"/>
</dbReference>
<keyword evidence="2" id="KW-1003">Cell membrane</keyword>
<keyword evidence="5 6" id="KW-0472">Membrane</keyword>
<feature type="transmembrane region" description="Helical" evidence="6">
    <location>
        <begin position="35"/>
        <end position="54"/>
    </location>
</feature>
<evidence type="ECO:0000256" key="2">
    <source>
        <dbReference type="ARBA" id="ARBA00022475"/>
    </source>
</evidence>
<evidence type="ECO:0000313" key="7">
    <source>
        <dbReference type="EMBL" id="ASC69382.1"/>
    </source>
</evidence>
<evidence type="ECO:0000256" key="5">
    <source>
        <dbReference type="ARBA" id="ARBA00023136"/>
    </source>
</evidence>
<dbReference type="RefSeq" id="WP_080810715.1">
    <property type="nucleotide sequence ID" value="NZ_CP021983.2"/>
</dbReference>
<dbReference type="Proteomes" id="UP000191901">
    <property type="component" value="Chromosome"/>
</dbReference>
<keyword evidence="3 6" id="KW-0812">Transmembrane</keyword>